<evidence type="ECO:0000259" key="3">
    <source>
        <dbReference type="PROSITE" id="PS01124"/>
    </source>
</evidence>
<dbReference type="GO" id="GO:0043565">
    <property type="term" value="F:sequence-specific DNA binding"/>
    <property type="evidence" value="ECO:0007669"/>
    <property type="project" value="InterPro"/>
</dbReference>
<dbReference type="PANTHER" id="PTHR43130">
    <property type="entry name" value="ARAC-FAMILY TRANSCRIPTIONAL REGULATOR"/>
    <property type="match status" value="1"/>
</dbReference>
<dbReference type="InterPro" id="IPR018060">
    <property type="entry name" value="HTH_AraC"/>
</dbReference>
<keyword evidence="1" id="KW-0805">Transcription regulation</keyword>
<dbReference type="Proteomes" id="UP000247480">
    <property type="component" value="Unassembled WGS sequence"/>
</dbReference>
<dbReference type="RefSeq" id="WP_110459698.1">
    <property type="nucleotide sequence ID" value="NZ_AP019411.1"/>
</dbReference>
<dbReference type="SUPFAM" id="SSF52317">
    <property type="entry name" value="Class I glutamine amidotransferase-like"/>
    <property type="match status" value="1"/>
</dbReference>
<dbReference type="SMART" id="SM00342">
    <property type="entry name" value="HTH_ARAC"/>
    <property type="match status" value="1"/>
</dbReference>
<reference evidence="4 5" key="1">
    <citation type="submission" date="2018-04" db="EMBL/GenBank/DDBJ databases">
        <title>Draft genome sequence of Pseudomonas syringae pv. actinidiae biovar 1 strains isolated from kiwifruit in Kagawa prefecture.</title>
        <authorList>
            <person name="Tabuchi M."/>
            <person name="Saito M."/>
            <person name="Fujiwara S."/>
            <person name="Sasa N."/>
            <person name="Akimitsu K."/>
            <person name="Gomi K."/>
            <person name="Konishi-Sugita S."/>
            <person name="Hamano K."/>
            <person name="Kataoka I."/>
        </authorList>
    </citation>
    <scope>NUCLEOTIDE SEQUENCE [LARGE SCALE GENOMIC DNA]</scope>
    <source>
        <strain evidence="4 5">MAFF212206</strain>
    </source>
</reference>
<sequence>MNDTDRISIGVIVYPGFKSIEAIGPMTVFMCANRAMESRGLELRYDVTIHSEEDGYVSSDTMMGLHTSVLPKALPDTCLVVGSPVIVKALEENQPIISWLRRYAADIRRCAGLCTGAFFLGEAGLLNDRRATTHWRYADTMKNRFPQIEIVPDSIFLQQDNLWTSAGVSAAIDLCLAYVESDFGHEVALEVARELVIYLRRPGGQSQFSGELAVNISSSKVISETQAWVLSNLKNKLSMEALAERCSMSVRSFRRQFHKETGQCPTEYIEKARLDRARVVLRDSALPIKSIAYQCGFPSDDQMRAAFRKHLAITPKEYRERFVRSVQSA</sequence>
<dbReference type="PANTHER" id="PTHR43130:SF3">
    <property type="entry name" value="HTH-TYPE TRANSCRIPTIONAL REGULATOR RV1931C"/>
    <property type="match status" value="1"/>
</dbReference>
<evidence type="ECO:0000313" key="4">
    <source>
        <dbReference type="EMBL" id="GBH11552.1"/>
    </source>
</evidence>
<keyword evidence="2" id="KW-0804">Transcription</keyword>
<dbReference type="CDD" id="cd03137">
    <property type="entry name" value="GATase1_AraC_1"/>
    <property type="match status" value="1"/>
</dbReference>
<gene>
    <name evidence="4" type="ORF">KPSA1_04993</name>
</gene>
<dbReference type="InterPro" id="IPR009057">
    <property type="entry name" value="Homeodomain-like_sf"/>
</dbReference>
<dbReference type="AlphaFoldDB" id="A0A2V0QQN3"/>
<dbReference type="InterPro" id="IPR002818">
    <property type="entry name" value="DJ-1/PfpI"/>
</dbReference>
<dbReference type="GO" id="GO:0003700">
    <property type="term" value="F:DNA-binding transcription factor activity"/>
    <property type="evidence" value="ECO:0007669"/>
    <property type="project" value="InterPro"/>
</dbReference>
<dbReference type="Pfam" id="PF12833">
    <property type="entry name" value="HTH_18"/>
    <property type="match status" value="1"/>
</dbReference>
<name>A0A2V0QQN3_PSESF</name>
<dbReference type="Gene3D" id="3.40.50.880">
    <property type="match status" value="1"/>
</dbReference>
<dbReference type="EMBL" id="BGJZ01000244">
    <property type="protein sequence ID" value="GBH11552.1"/>
    <property type="molecule type" value="Genomic_DNA"/>
</dbReference>
<dbReference type="InterPro" id="IPR052158">
    <property type="entry name" value="INH-QAR"/>
</dbReference>
<protein>
    <submittedName>
        <fullName evidence="4">Transcriptional regulator GlxA family</fullName>
    </submittedName>
</protein>
<dbReference type="Pfam" id="PF01965">
    <property type="entry name" value="DJ-1_PfpI"/>
    <property type="match status" value="1"/>
</dbReference>
<organism evidence="4 5">
    <name type="scientific">Pseudomonas syringae pv. actinidiae</name>
    <dbReference type="NCBI Taxonomy" id="103796"/>
    <lineage>
        <taxon>Bacteria</taxon>
        <taxon>Pseudomonadati</taxon>
        <taxon>Pseudomonadota</taxon>
        <taxon>Gammaproteobacteria</taxon>
        <taxon>Pseudomonadales</taxon>
        <taxon>Pseudomonadaceae</taxon>
        <taxon>Pseudomonas</taxon>
        <taxon>Pseudomonas syringae</taxon>
    </lineage>
</organism>
<evidence type="ECO:0000256" key="2">
    <source>
        <dbReference type="ARBA" id="ARBA00023163"/>
    </source>
</evidence>
<dbReference type="Gene3D" id="1.10.10.60">
    <property type="entry name" value="Homeodomain-like"/>
    <property type="match status" value="2"/>
</dbReference>
<evidence type="ECO:0000313" key="5">
    <source>
        <dbReference type="Proteomes" id="UP000247480"/>
    </source>
</evidence>
<proteinExistence type="predicted"/>
<dbReference type="SUPFAM" id="SSF46689">
    <property type="entry name" value="Homeodomain-like"/>
    <property type="match status" value="2"/>
</dbReference>
<dbReference type="PROSITE" id="PS01124">
    <property type="entry name" value="HTH_ARAC_FAMILY_2"/>
    <property type="match status" value="1"/>
</dbReference>
<comment type="caution">
    <text evidence="4">The sequence shown here is derived from an EMBL/GenBank/DDBJ whole genome shotgun (WGS) entry which is preliminary data.</text>
</comment>
<feature type="domain" description="HTH araC/xylS-type" evidence="3">
    <location>
        <begin position="223"/>
        <end position="321"/>
    </location>
</feature>
<evidence type="ECO:0000256" key="1">
    <source>
        <dbReference type="ARBA" id="ARBA00023015"/>
    </source>
</evidence>
<accession>A0A2V0QQN3</accession>
<dbReference type="InterPro" id="IPR029062">
    <property type="entry name" value="Class_I_gatase-like"/>
</dbReference>